<feature type="region of interest" description="Disordered" evidence="1">
    <location>
        <begin position="86"/>
        <end position="129"/>
    </location>
</feature>
<evidence type="ECO:0000256" key="1">
    <source>
        <dbReference type="SAM" id="MobiDB-lite"/>
    </source>
</evidence>
<dbReference type="EMBL" id="JACGWK010000063">
    <property type="protein sequence ID" value="KAL0307807.1"/>
    <property type="molecule type" value="Genomic_DNA"/>
</dbReference>
<reference evidence="2" key="1">
    <citation type="submission" date="2020-06" db="EMBL/GenBank/DDBJ databases">
        <authorList>
            <person name="Li T."/>
            <person name="Hu X."/>
            <person name="Zhang T."/>
            <person name="Song X."/>
            <person name="Zhang H."/>
            <person name="Dai N."/>
            <person name="Sheng W."/>
            <person name="Hou X."/>
            <person name="Wei L."/>
        </authorList>
    </citation>
    <scope>NUCLEOTIDE SEQUENCE</scope>
    <source>
        <strain evidence="2">G01</strain>
        <tissue evidence="2">Leaf</tissue>
    </source>
</reference>
<dbReference type="AlphaFoldDB" id="A0AAW2KP61"/>
<organism evidence="2">
    <name type="scientific">Sesamum angustifolium</name>
    <dbReference type="NCBI Taxonomy" id="2727405"/>
    <lineage>
        <taxon>Eukaryota</taxon>
        <taxon>Viridiplantae</taxon>
        <taxon>Streptophyta</taxon>
        <taxon>Embryophyta</taxon>
        <taxon>Tracheophyta</taxon>
        <taxon>Spermatophyta</taxon>
        <taxon>Magnoliopsida</taxon>
        <taxon>eudicotyledons</taxon>
        <taxon>Gunneridae</taxon>
        <taxon>Pentapetalae</taxon>
        <taxon>asterids</taxon>
        <taxon>lamiids</taxon>
        <taxon>Lamiales</taxon>
        <taxon>Pedaliaceae</taxon>
        <taxon>Sesamum</taxon>
    </lineage>
</organism>
<gene>
    <name evidence="2" type="ORF">Sangu_3010200</name>
</gene>
<evidence type="ECO:0000313" key="2">
    <source>
        <dbReference type="EMBL" id="KAL0307807.1"/>
    </source>
</evidence>
<protein>
    <submittedName>
        <fullName evidence="2">Uncharacterized protein</fullName>
    </submittedName>
</protein>
<proteinExistence type="predicted"/>
<name>A0AAW2KP61_9LAMI</name>
<accession>A0AAW2KP61</accession>
<feature type="compositionally biased region" description="Basic and acidic residues" evidence="1">
    <location>
        <begin position="90"/>
        <end position="129"/>
    </location>
</feature>
<feature type="region of interest" description="Disordered" evidence="1">
    <location>
        <begin position="1"/>
        <end position="32"/>
    </location>
</feature>
<reference evidence="2" key="2">
    <citation type="journal article" date="2024" name="Plant">
        <title>Genomic evolution and insights into agronomic trait innovations of Sesamum species.</title>
        <authorList>
            <person name="Miao H."/>
            <person name="Wang L."/>
            <person name="Qu L."/>
            <person name="Liu H."/>
            <person name="Sun Y."/>
            <person name="Le M."/>
            <person name="Wang Q."/>
            <person name="Wei S."/>
            <person name="Zheng Y."/>
            <person name="Lin W."/>
            <person name="Duan Y."/>
            <person name="Cao H."/>
            <person name="Xiong S."/>
            <person name="Wang X."/>
            <person name="Wei L."/>
            <person name="Li C."/>
            <person name="Ma Q."/>
            <person name="Ju M."/>
            <person name="Zhao R."/>
            <person name="Li G."/>
            <person name="Mu C."/>
            <person name="Tian Q."/>
            <person name="Mei H."/>
            <person name="Zhang T."/>
            <person name="Gao T."/>
            <person name="Zhang H."/>
        </authorList>
    </citation>
    <scope>NUCLEOTIDE SEQUENCE</scope>
    <source>
        <strain evidence="2">G01</strain>
    </source>
</reference>
<sequence>MGKSSYPSHESKKESRMFSPVKGNEWGKRSCQPLDRSIGIGGKALNEKMRRLYPLGNHLTLFKILKFLCQLRSQSLFLHEGFPHSLIGDKSSKPESNHESGTDPIERWESTSAEKGHLGVDGKDVIDDT</sequence>
<comment type="caution">
    <text evidence="2">The sequence shown here is derived from an EMBL/GenBank/DDBJ whole genome shotgun (WGS) entry which is preliminary data.</text>
</comment>